<feature type="region of interest" description="Disordered" evidence="2">
    <location>
        <begin position="1"/>
        <end position="24"/>
    </location>
</feature>
<keyword evidence="5" id="KW-1185">Reference proteome</keyword>
<accession>A0A6C7E9L6</accession>
<evidence type="ECO:0000313" key="5">
    <source>
        <dbReference type="Proteomes" id="UP000011863"/>
    </source>
</evidence>
<keyword evidence="1" id="KW-0175">Coiled coil</keyword>
<reference evidence="4 5" key="1">
    <citation type="journal article" date="2013" name="Int. J. Syst. Evol. Microbiol.">
        <title>Ilumatobacter nonamiense sp. nov. and Ilumatobacter coccineum sp. nov., isolated from seashore sand.</title>
        <authorList>
            <person name="Matsumoto A."/>
            <person name="Kasai H."/>
            <person name="Matsuo Y."/>
            <person name="Shizuri Y."/>
            <person name="Ichikawa N."/>
            <person name="Fujita N."/>
            <person name="Omura S."/>
            <person name="Takahashi Y."/>
        </authorList>
    </citation>
    <scope>NUCLEOTIDE SEQUENCE [LARGE SCALE GENOMIC DNA]</scope>
    <source>
        <strain evidence="5">NBRC 103263 / KCTC 29153 / YM16-304</strain>
    </source>
</reference>
<dbReference type="SUPFAM" id="SSF52540">
    <property type="entry name" value="P-loop containing nucleoside triphosphate hydrolases"/>
    <property type="match status" value="1"/>
</dbReference>
<organism evidence="4 5">
    <name type="scientific">Ilumatobacter coccineus (strain NBRC 103263 / KCTC 29153 / YM16-304)</name>
    <dbReference type="NCBI Taxonomy" id="1313172"/>
    <lineage>
        <taxon>Bacteria</taxon>
        <taxon>Bacillati</taxon>
        <taxon>Actinomycetota</taxon>
        <taxon>Acidimicrobiia</taxon>
        <taxon>Acidimicrobiales</taxon>
        <taxon>Ilumatobacteraceae</taxon>
        <taxon>Ilumatobacter</taxon>
    </lineage>
</organism>
<feature type="coiled-coil region" evidence="1">
    <location>
        <begin position="666"/>
        <end position="700"/>
    </location>
</feature>
<protein>
    <recommendedName>
        <fullName evidence="3">Helicase HerA central domain-containing protein</fullName>
    </recommendedName>
</protein>
<dbReference type="InterPro" id="IPR027417">
    <property type="entry name" value="P-loop_NTPase"/>
</dbReference>
<dbReference type="InterPro" id="IPR002789">
    <property type="entry name" value="HerA_central"/>
</dbReference>
<evidence type="ECO:0000256" key="2">
    <source>
        <dbReference type="SAM" id="MobiDB-lite"/>
    </source>
</evidence>
<dbReference type="Gene3D" id="3.40.50.300">
    <property type="entry name" value="P-loop containing nucleotide triphosphate hydrolases"/>
    <property type="match status" value="2"/>
</dbReference>
<evidence type="ECO:0000259" key="3">
    <source>
        <dbReference type="Pfam" id="PF01935"/>
    </source>
</evidence>
<dbReference type="InterPro" id="IPR051162">
    <property type="entry name" value="T4SS_component"/>
</dbReference>
<dbReference type="CDD" id="cd01127">
    <property type="entry name" value="TrwB_TraG_TraD_VirD4"/>
    <property type="match status" value="1"/>
</dbReference>
<dbReference type="EMBL" id="AP012057">
    <property type="protein sequence ID" value="BAN03080.1"/>
    <property type="molecule type" value="Genomic_DNA"/>
</dbReference>
<dbReference type="Proteomes" id="UP000011863">
    <property type="component" value="Chromosome"/>
</dbReference>
<dbReference type="PANTHER" id="PTHR30121">
    <property type="entry name" value="UNCHARACTERIZED PROTEIN YJGR-RELATED"/>
    <property type="match status" value="1"/>
</dbReference>
<dbReference type="PANTHER" id="PTHR30121:SF6">
    <property type="entry name" value="SLR6007 PROTEIN"/>
    <property type="match status" value="1"/>
</dbReference>
<feature type="compositionally biased region" description="Basic and acidic residues" evidence="2">
    <location>
        <begin position="13"/>
        <end position="24"/>
    </location>
</feature>
<dbReference type="Pfam" id="PF01935">
    <property type="entry name" value="DUF87"/>
    <property type="match status" value="1"/>
</dbReference>
<feature type="domain" description="Helicase HerA central" evidence="3">
    <location>
        <begin position="22"/>
        <end position="76"/>
    </location>
</feature>
<dbReference type="AlphaFoldDB" id="A0A6C7E9L6"/>
<dbReference type="RefSeq" id="WP_015442327.1">
    <property type="nucleotide sequence ID" value="NC_020520.1"/>
</dbReference>
<name>A0A6C7E9L6_ILUCY</name>
<feature type="coiled-coil region" evidence="1">
    <location>
        <begin position="741"/>
        <end position="768"/>
    </location>
</feature>
<evidence type="ECO:0000256" key="1">
    <source>
        <dbReference type="SAM" id="Coils"/>
    </source>
</evidence>
<evidence type="ECO:0000313" key="4">
    <source>
        <dbReference type="EMBL" id="BAN03080.1"/>
    </source>
</evidence>
<gene>
    <name evidence="4" type="ORF">YM304_27660</name>
</gene>
<sequence length="812" mass="87461">MADLFLGGTIDPSTHERTTDDDTSHVHVATDKLTTHGVIVGMTGSGKTGLGVIVIEEALKSGLPVIAIDPKGDLTNLCLTFPDLAASDFRPWIDEAQANNAGKTPDQFAADQAALWTKGLGGWGLGGADIGELRAKTDFTIYTPGSQAGVPMNIVGSLQVPVDMSDPEVVGDEIEGYVSGLLALVGIDVDPLSSREHILLSNLINHSWSEGKALDLMTLVGMIATPPIRKLGVFELDQFFPEADRMKLAMQLNGLLASPSFASWAAGPPLDIDSMMFGPDGKPRCAIVTTAHLSDEERQFVTSLILSKLVTWMRRQSGTTDLRAMLYMDEVAGYLPPTANPPTKKPIMLLMKQARAFGVGVVLSTQNPVDVDYKALSNAGTWMIGRLQTDRDKARLLDGMSSAAGGVDIGAVGDTISGLGKREFMLRRAGKDQPEVFTTRWAMSYLRGPMTRDQIEQMMSSERVEAETAAAPAASSGIVGKPTPVPGAAAPEPALADDESAVMPETADGVAIRYVDVAAPWLRDVGGDSRGQRLDAAVVARVALRYDETKADLVHDDEFECVIHPLGEQVDVSTMVQVDYDDRDLRTDAPDGAVYLLTEAKVKNKTFWSGLETDIRDHLVRTMTVELPTNKALKLYGRPGEDPAEFEARCLKIADDKADEEIAKLRDKYETKARRLRDQIEAAEDRLEVLEEQSKSKRNSELLSTAGSVLGGLLGGRKSKGGLLGGLLGKAGTAARRRGSTKAASERTEAQENKIERLTADVADLELDLAEDVTAIDAKWMDVAKETETLTVGLEKSDVKVTQIALAWLPVE</sequence>
<dbReference type="KEGG" id="aym:YM304_27660"/>
<proteinExistence type="predicted"/>